<dbReference type="AlphaFoldDB" id="G3GSG8"/>
<reference evidence="2" key="1">
    <citation type="journal article" date="2011" name="Nat. Biotechnol.">
        <title>The genomic sequence of the Chinese hamster ovary (CHO)-K1 cell line.</title>
        <authorList>
            <person name="Xu X."/>
            <person name="Nagarajan H."/>
            <person name="Lewis N.E."/>
            <person name="Pan S."/>
            <person name="Cai Z."/>
            <person name="Liu X."/>
            <person name="Chen W."/>
            <person name="Xie M."/>
            <person name="Wang W."/>
            <person name="Hammond S."/>
            <person name="Andersen M.R."/>
            <person name="Neff N."/>
            <person name="Passarelli B."/>
            <person name="Koh W."/>
            <person name="Fan H.C."/>
            <person name="Wang J."/>
            <person name="Gui Y."/>
            <person name="Lee K.H."/>
            <person name="Betenbaugh M.J."/>
            <person name="Quake S.R."/>
            <person name="Famili I."/>
            <person name="Palsson B.O."/>
            <person name="Wang J."/>
        </authorList>
    </citation>
    <scope>NUCLEOTIDE SEQUENCE [LARGE SCALE GENOMIC DNA]</scope>
    <source>
        <strain evidence="2">CHO K1 cell line</strain>
    </source>
</reference>
<protein>
    <submittedName>
        <fullName evidence="1">Uncharacterized protein</fullName>
    </submittedName>
</protein>
<dbReference type="Proteomes" id="UP000001075">
    <property type="component" value="Unassembled WGS sequence"/>
</dbReference>
<gene>
    <name evidence="1" type="ORF">I79_000580</name>
</gene>
<accession>G3GSG8</accession>
<proteinExistence type="predicted"/>
<dbReference type="EMBL" id="JH000011">
    <property type="protein sequence ID" value="EGV96554.1"/>
    <property type="molecule type" value="Genomic_DNA"/>
</dbReference>
<dbReference type="InParanoid" id="G3GSG8"/>
<sequence length="76" mass="8795">MEKLCLVLKKNKKKKKKNAIGISLRKKKHGRQKVYAYPSLTQLIFKQGSAPVINNWSYSDEALIFLTLKVLLYISK</sequence>
<name>G3GSG8_CRIGR</name>
<evidence type="ECO:0000313" key="2">
    <source>
        <dbReference type="Proteomes" id="UP000001075"/>
    </source>
</evidence>
<evidence type="ECO:0000313" key="1">
    <source>
        <dbReference type="EMBL" id="EGV96554.1"/>
    </source>
</evidence>
<organism evidence="1 2">
    <name type="scientific">Cricetulus griseus</name>
    <name type="common">Chinese hamster</name>
    <name type="synonym">Cricetulus barabensis griseus</name>
    <dbReference type="NCBI Taxonomy" id="10029"/>
    <lineage>
        <taxon>Eukaryota</taxon>
        <taxon>Metazoa</taxon>
        <taxon>Chordata</taxon>
        <taxon>Craniata</taxon>
        <taxon>Vertebrata</taxon>
        <taxon>Euteleostomi</taxon>
        <taxon>Mammalia</taxon>
        <taxon>Eutheria</taxon>
        <taxon>Euarchontoglires</taxon>
        <taxon>Glires</taxon>
        <taxon>Rodentia</taxon>
        <taxon>Myomorpha</taxon>
        <taxon>Muroidea</taxon>
        <taxon>Cricetidae</taxon>
        <taxon>Cricetinae</taxon>
        <taxon>Cricetulus</taxon>
    </lineage>
</organism>